<keyword evidence="2" id="KW-1133">Transmembrane helix</keyword>
<dbReference type="OrthoDB" id="2143914at2759"/>
<dbReference type="CDD" id="cd00167">
    <property type="entry name" value="SANT"/>
    <property type="match status" value="1"/>
</dbReference>
<reference evidence="6" key="1">
    <citation type="journal article" date="2014" name="BMC Genomics">
        <title>Genome characteristics reveal the impact of lichenization on lichen-forming fungus Endocarpon pusillum Hedwig (Verrucariales, Ascomycota).</title>
        <authorList>
            <person name="Wang Y.-Y."/>
            <person name="Liu B."/>
            <person name="Zhang X.-Y."/>
            <person name="Zhou Q.-M."/>
            <person name="Zhang T."/>
            <person name="Li H."/>
            <person name="Yu Y.-F."/>
            <person name="Zhang X.-L."/>
            <person name="Hao X.-Y."/>
            <person name="Wang M."/>
            <person name="Wang L."/>
            <person name="Wei J.-C."/>
        </authorList>
    </citation>
    <scope>NUCLEOTIDE SEQUENCE [LARGE SCALE GENOMIC DNA]</scope>
    <source>
        <strain evidence="6">Z07020 / HMAS-L-300199</strain>
    </source>
</reference>
<dbReference type="EMBL" id="KE720951">
    <property type="protein sequence ID" value="ERF73508.1"/>
    <property type="molecule type" value="Genomic_DNA"/>
</dbReference>
<evidence type="ECO:0000259" key="4">
    <source>
        <dbReference type="PROSITE" id="PS51294"/>
    </source>
</evidence>
<dbReference type="PROSITE" id="PS51294">
    <property type="entry name" value="HTH_MYB"/>
    <property type="match status" value="1"/>
</dbReference>
<feature type="transmembrane region" description="Helical" evidence="2">
    <location>
        <begin position="756"/>
        <end position="777"/>
    </location>
</feature>
<evidence type="ECO:0000313" key="6">
    <source>
        <dbReference type="Proteomes" id="UP000019373"/>
    </source>
</evidence>
<keyword evidence="2" id="KW-0812">Transmembrane</keyword>
<dbReference type="SUPFAM" id="SSF46689">
    <property type="entry name" value="Homeodomain-like"/>
    <property type="match status" value="1"/>
</dbReference>
<feature type="domain" description="HTH myb-type" evidence="4">
    <location>
        <begin position="24"/>
        <end position="78"/>
    </location>
</feature>
<dbReference type="Pfam" id="PF00249">
    <property type="entry name" value="Myb_DNA-binding"/>
    <property type="match status" value="1"/>
</dbReference>
<evidence type="ECO:0000256" key="2">
    <source>
        <dbReference type="SAM" id="Phobius"/>
    </source>
</evidence>
<name>U1GML0_ENDPU</name>
<feature type="region of interest" description="Disordered" evidence="1">
    <location>
        <begin position="1"/>
        <end position="26"/>
    </location>
</feature>
<evidence type="ECO:0000259" key="3">
    <source>
        <dbReference type="PROSITE" id="PS50090"/>
    </source>
</evidence>
<dbReference type="GeneID" id="19239165"/>
<feature type="domain" description="Myb-like" evidence="3">
    <location>
        <begin position="24"/>
        <end position="74"/>
    </location>
</feature>
<feature type="transmembrane region" description="Helical" evidence="2">
    <location>
        <begin position="729"/>
        <end position="750"/>
    </location>
</feature>
<dbReference type="eggNOG" id="ENOG502T9W8">
    <property type="taxonomic scope" value="Eukaryota"/>
</dbReference>
<keyword evidence="6" id="KW-1185">Reference proteome</keyword>
<feature type="region of interest" description="Disordered" evidence="1">
    <location>
        <begin position="248"/>
        <end position="285"/>
    </location>
</feature>
<dbReference type="InterPro" id="IPR009057">
    <property type="entry name" value="Homeodomain-like_sf"/>
</dbReference>
<evidence type="ECO:0000256" key="1">
    <source>
        <dbReference type="SAM" id="MobiDB-lite"/>
    </source>
</evidence>
<feature type="compositionally biased region" description="Polar residues" evidence="1">
    <location>
        <begin position="263"/>
        <end position="273"/>
    </location>
</feature>
<dbReference type="InterPro" id="IPR001005">
    <property type="entry name" value="SANT/Myb"/>
</dbReference>
<dbReference type="Gene3D" id="1.10.10.60">
    <property type="entry name" value="Homeodomain-like"/>
    <property type="match status" value="1"/>
</dbReference>
<dbReference type="HOGENOM" id="CLU_359030_0_0_1"/>
<gene>
    <name evidence="5" type="ORF">EPUS_04131</name>
</gene>
<dbReference type="AlphaFoldDB" id="U1GML0"/>
<proteinExistence type="predicted"/>
<accession>U1GML0</accession>
<dbReference type="PROSITE" id="PS50090">
    <property type="entry name" value="MYB_LIKE"/>
    <property type="match status" value="1"/>
</dbReference>
<protein>
    <submittedName>
        <fullName evidence="5">Uncharacterized protein</fullName>
    </submittedName>
</protein>
<organism evidence="5 6">
    <name type="scientific">Endocarpon pusillum (strain Z07020 / HMAS-L-300199)</name>
    <name type="common">Lichen-forming fungus</name>
    <dbReference type="NCBI Taxonomy" id="1263415"/>
    <lineage>
        <taxon>Eukaryota</taxon>
        <taxon>Fungi</taxon>
        <taxon>Dikarya</taxon>
        <taxon>Ascomycota</taxon>
        <taxon>Pezizomycotina</taxon>
        <taxon>Eurotiomycetes</taxon>
        <taxon>Chaetothyriomycetidae</taxon>
        <taxon>Verrucariales</taxon>
        <taxon>Verrucariaceae</taxon>
        <taxon>Endocarpon</taxon>
    </lineage>
</organism>
<dbReference type="SMART" id="SM00717">
    <property type="entry name" value="SANT"/>
    <property type="match status" value="1"/>
</dbReference>
<dbReference type="RefSeq" id="XP_007800936.1">
    <property type="nucleotide sequence ID" value="XM_007802745.1"/>
</dbReference>
<dbReference type="Proteomes" id="UP000019373">
    <property type="component" value="Unassembled WGS sequence"/>
</dbReference>
<evidence type="ECO:0000313" key="5">
    <source>
        <dbReference type="EMBL" id="ERF73508.1"/>
    </source>
</evidence>
<dbReference type="InterPro" id="IPR017930">
    <property type="entry name" value="Myb_dom"/>
</dbReference>
<keyword evidence="2" id="KW-0472">Membrane</keyword>
<sequence length="780" mass="88012">MDAVDIPETRHHDHQHPQPQPRRRHPVKVGTWLPVEDERLREAVTKYGTRWVRVAREVETRNGDQCAKRWNENLNRSWTTAHGHQRRYSLLMRRLNRQGTGQQQAANTGDAQLLRHASLSALSSGSVSPSPNSAIDLTGFFGAGRGPPRLHPDDATMSAASSNFSLPTPPFSAGMMAISDATGTGGRRQGRGGTALGKTTATTATASWDDQDPIWNQHAFLRAEMEPDSVSTSTGTNSRENGVEKMAMMSDNGNGTRRLPQSGDESSLRSAALSSDGPGSGIAPAGEVEYSVTCQWRKLKTLMNHLVDAAMSESEEWTTEDDQHHSILEYERKVAAFIAEHVFTLAWRIRSELGILDQLGETAFEDEKAYCSSPGFFSEAFDADPSIGETSQDAFFIQPNFATVQRFILSSPSFQRLITRLEHCVDQLRDENEARISVNQQEKGGVRKVFWRIFSHIARLLEPEPHAETTRIRWSCSCGTMMWDDFPQRSPADAKILEIRLNRLFRTVPNGHTATQNSNITFKPFRSLQVLCKSFCALVGKFTRRNARQRDPEDTISLPSHQIEPDADIYLLTCVDADQGLPKLFQKKWNSVENDKAYFQMLRTYYETSRTGWRDWLTFQTVTAIDYVRFHPTMTCLASICLDTPAYPPDARALEYEPCESSLKDDFVFEAWPPRTLLHLYRKSHDIDTHRRIIRRIPRKLNGRLLVVGDDAEVGWGMYLRAGLHWEKFFWTCLVALSLCLAPGLVWWMLRDDIQGGTGITSCLMGFVGFFVAAATFGRR</sequence>